<evidence type="ECO:0008006" key="3">
    <source>
        <dbReference type="Google" id="ProtNLM"/>
    </source>
</evidence>
<dbReference type="KEGG" id="mhor:MSHOH_0468"/>
<reference evidence="1 2" key="1">
    <citation type="submission" date="2014-07" db="EMBL/GenBank/DDBJ databases">
        <title>Methanogenic archaea and the global carbon cycle.</title>
        <authorList>
            <person name="Henriksen J.R."/>
            <person name="Luke J."/>
            <person name="Reinhart S."/>
            <person name="Benedict M.N."/>
            <person name="Youngblut N.D."/>
            <person name="Metcalf M.E."/>
            <person name="Whitaker R.J."/>
            <person name="Metcalf W.W."/>
        </authorList>
    </citation>
    <scope>NUCLEOTIDE SEQUENCE [LARGE SCALE GENOMIC DNA]</scope>
    <source>
        <strain evidence="1 2">HB-1</strain>
    </source>
</reference>
<name>A0A0E3S8K0_9EURY</name>
<organism evidence="1 2">
    <name type="scientific">Methanosarcina horonobensis HB-1 = JCM 15518</name>
    <dbReference type="NCBI Taxonomy" id="1434110"/>
    <lineage>
        <taxon>Archaea</taxon>
        <taxon>Methanobacteriati</taxon>
        <taxon>Methanobacteriota</taxon>
        <taxon>Stenosarchaea group</taxon>
        <taxon>Methanomicrobia</taxon>
        <taxon>Methanosarcinales</taxon>
        <taxon>Methanosarcinaceae</taxon>
        <taxon>Methanosarcina</taxon>
    </lineage>
</organism>
<dbReference type="AlphaFoldDB" id="A0A0E3S8K0"/>
<gene>
    <name evidence="1" type="ORF">MSHOH_0468</name>
</gene>
<dbReference type="EMBL" id="CP009516">
    <property type="protein sequence ID" value="AKB76951.1"/>
    <property type="molecule type" value="Genomic_DNA"/>
</dbReference>
<protein>
    <recommendedName>
        <fullName evidence="3">RelE/StbE replicon stabilization toxin</fullName>
    </recommendedName>
</protein>
<dbReference type="GeneID" id="24829598"/>
<dbReference type="InterPro" id="IPR035093">
    <property type="entry name" value="RelE/ParE_toxin_dom_sf"/>
</dbReference>
<dbReference type="HOGENOM" id="CLU_155761_3_1_2"/>
<dbReference type="PATRIC" id="fig|1434110.4.peg.565"/>
<keyword evidence="2" id="KW-1185">Reference proteome</keyword>
<evidence type="ECO:0000313" key="2">
    <source>
        <dbReference type="Proteomes" id="UP000033101"/>
    </source>
</evidence>
<dbReference type="RefSeq" id="WP_048137075.1">
    <property type="nucleotide sequence ID" value="NZ_CP009516.1"/>
</dbReference>
<dbReference type="Gene3D" id="3.30.2310.20">
    <property type="entry name" value="RelE-like"/>
    <property type="match status" value="1"/>
</dbReference>
<proteinExistence type="predicted"/>
<dbReference type="SUPFAM" id="SSF143011">
    <property type="entry name" value="RelE-like"/>
    <property type="match status" value="1"/>
</dbReference>
<sequence>MFEVFLDTQVQNFLRSADGITFARVREVFQELALDPVPRGAKRTIESPEKLFRLRSRHLRLLYRINYEKEAVVILIIEPLIRMYR</sequence>
<dbReference type="OrthoDB" id="137501at2157"/>
<accession>A0A0E3S8K0</accession>
<dbReference type="Proteomes" id="UP000033101">
    <property type="component" value="Chromosome"/>
</dbReference>
<evidence type="ECO:0000313" key="1">
    <source>
        <dbReference type="EMBL" id="AKB76951.1"/>
    </source>
</evidence>